<gene>
    <name evidence="2" type="ORF">N7U68_03845</name>
</gene>
<proteinExistence type="predicted"/>
<evidence type="ECO:0008006" key="4">
    <source>
        <dbReference type="Google" id="ProtNLM"/>
    </source>
</evidence>
<protein>
    <recommendedName>
        <fullName evidence="4">Aerotolerance regulator N-terminal domain-containing protein</fullName>
    </recommendedName>
</protein>
<dbReference type="EMBL" id="CP106738">
    <property type="protein sequence ID" value="UXX83803.1"/>
    <property type="molecule type" value="Genomic_DNA"/>
</dbReference>
<name>A0ABY6DFS0_9RHOB</name>
<keyword evidence="1" id="KW-0812">Transmembrane</keyword>
<dbReference type="Proteomes" id="UP001064087">
    <property type="component" value="Chromosome"/>
</dbReference>
<keyword evidence="1" id="KW-0472">Membrane</keyword>
<evidence type="ECO:0000313" key="2">
    <source>
        <dbReference type="EMBL" id="UXX83803.1"/>
    </source>
</evidence>
<evidence type="ECO:0000256" key="1">
    <source>
        <dbReference type="SAM" id="Phobius"/>
    </source>
</evidence>
<sequence length="536" mass="56922">MVALGAVIGFHMVRPNYRDIRVSVAHLMPVPPESHAPKRKFSLRNLIVSLLFWLRLAIVGLVALALFPMSFAVRERDATEHRHLRIVLDVSGSMGVGERVARAADAVREAVGRFETEQGGCLDMVVTGPAPRLVEAGSIGAVLAELKPDVGGQPVAALFGAIGVEGPCGRAPSHVVVVSDLAARIVPEARHAGYLVWYQIGEPADNLAIWDVRVNLGALHNRAPELVVEVAGFGVGPGDVTVAVEGPGGRSEVALRRDEERIGGWIGVVPYAGSGRYQLKVVKGGALALDDHVEMILGDVERVAVDWRLANMARPGAFAPPTPDASAIVVAPYGGPGLALPKGPFVLTYAGWPNPSGAGNTIGPFMQDHPVLNGVNFDVLETNAPRAIRAPDGFRSIIRPDASGDVWLAERQSPRGVIVPDPSAQGSPDVRALARLMFYNALSWVAQEAIPAAPVLQYVTMDGEPIAEARAESDTARALAPAPTLAALDEPPLVDAVPPDENRANRLRWEPWLFAFGLLLLLAERAGGLVWGRGNV</sequence>
<accession>A0ABY6DFS0</accession>
<dbReference type="RefSeq" id="WP_263048282.1">
    <property type="nucleotide sequence ID" value="NZ_CP106738.1"/>
</dbReference>
<reference evidence="2" key="1">
    <citation type="submission" date="2022-10" db="EMBL/GenBank/DDBJ databases">
        <title>Roseovarius pelagicus sp. nov., isolated from Arctic seawater.</title>
        <authorList>
            <person name="Hong Y.W."/>
            <person name="Hwang C.Y."/>
        </authorList>
    </citation>
    <scope>NUCLEOTIDE SEQUENCE</scope>
    <source>
        <strain evidence="2">HL-MP18</strain>
    </source>
</reference>
<evidence type="ECO:0000313" key="3">
    <source>
        <dbReference type="Proteomes" id="UP001064087"/>
    </source>
</evidence>
<feature type="transmembrane region" description="Helical" evidence="1">
    <location>
        <begin position="46"/>
        <end position="67"/>
    </location>
</feature>
<organism evidence="2 3">
    <name type="scientific">Roseovarius pelagicus</name>
    <dbReference type="NCBI Taxonomy" id="2980108"/>
    <lineage>
        <taxon>Bacteria</taxon>
        <taxon>Pseudomonadati</taxon>
        <taxon>Pseudomonadota</taxon>
        <taxon>Alphaproteobacteria</taxon>
        <taxon>Rhodobacterales</taxon>
        <taxon>Roseobacteraceae</taxon>
        <taxon>Roseovarius</taxon>
    </lineage>
</organism>
<keyword evidence="1" id="KW-1133">Transmembrane helix</keyword>
<keyword evidence="3" id="KW-1185">Reference proteome</keyword>